<protein>
    <submittedName>
        <fullName evidence="1">Uncharacterized protein</fullName>
    </submittedName>
</protein>
<dbReference type="EMBL" id="BPLQ01011454">
    <property type="protein sequence ID" value="GIY58057.1"/>
    <property type="molecule type" value="Genomic_DNA"/>
</dbReference>
<accession>A0AAV4UJG2</accession>
<comment type="caution">
    <text evidence="1">The sequence shown here is derived from an EMBL/GenBank/DDBJ whole genome shotgun (WGS) entry which is preliminary data.</text>
</comment>
<dbReference type="Proteomes" id="UP001054837">
    <property type="component" value="Unassembled WGS sequence"/>
</dbReference>
<evidence type="ECO:0000313" key="2">
    <source>
        <dbReference type="Proteomes" id="UP001054837"/>
    </source>
</evidence>
<organism evidence="1 2">
    <name type="scientific">Caerostris darwini</name>
    <dbReference type="NCBI Taxonomy" id="1538125"/>
    <lineage>
        <taxon>Eukaryota</taxon>
        <taxon>Metazoa</taxon>
        <taxon>Ecdysozoa</taxon>
        <taxon>Arthropoda</taxon>
        <taxon>Chelicerata</taxon>
        <taxon>Arachnida</taxon>
        <taxon>Araneae</taxon>
        <taxon>Araneomorphae</taxon>
        <taxon>Entelegynae</taxon>
        <taxon>Araneoidea</taxon>
        <taxon>Araneidae</taxon>
        <taxon>Caerostris</taxon>
    </lineage>
</organism>
<gene>
    <name evidence="1" type="ORF">CDAR_74231</name>
</gene>
<sequence>MCTKQNSLGTTSPVILKPLPERGVRDSSRETFVLPPRDTVPAVKFSEIQLNCESASALSFYDYLLLWMLITLRYCISYAPLPVTVNSYCPRITE</sequence>
<reference evidence="1 2" key="1">
    <citation type="submission" date="2021-06" db="EMBL/GenBank/DDBJ databases">
        <title>Caerostris darwini draft genome.</title>
        <authorList>
            <person name="Kono N."/>
            <person name="Arakawa K."/>
        </authorList>
    </citation>
    <scope>NUCLEOTIDE SEQUENCE [LARGE SCALE GENOMIC DNA]</scope>
</reference>
<name>A0AAV4UJG2_9ARAC</name>
<dbReference type="AlphaFoldDB" id="A0AAV4UJG2"/>
<keyword evidence="2" id="KW-1185">Reference proteome</keyword>
<evidence type="ECO:0000313" key="1">
    <source>
        <dbReference type="EMBL" id="GIY58057.1"/>
    </source>
</evidence>
<proteinExistence type="predicted"/>